<dbReference type="Gene3D" id="1.10.10.1330">
    <property type="entry name" value="RNA polymerase sigma-54 factor, core-binding domain"/>
    <property type="match status" value="1"/>
</dbReference>
<dbReference type="PANTHER" id="PTHR32248:SF4">
    <property type="entry name" value="RNA POLYMERASE SIGMA-54 FACTOR"/>
    <property type="match status" value="1"/>
</dbReference>
<evidence type="ECO:0000256" key="6">
    <source>
        <dbReference type="ARBA" id="ARBA00023082"/>
    </source>
</evidence>
<dbReference type="InterPro" id="IPR000394">
    <property type="entry name" value="RNA_pol_sigma_54"/>
</dbReference>
<dbReference type="GO" id="GO:0006352">
    <property type="term" value="P:DNA-templated transcription initiation"/>
    <property type="evidence" value="ECO:0007669"/>
    <property type="project" value="InterPro"/>
</dbReference>
<dbReference type="GO" id="GO:0003677">
    <property type="term" value="F:DNA binding"/>
    <property type="evidence" value="ECO:0007669"/>
    <property type="project" value="UniProtKB-KW"/>
</dbReference>
<keyword evidence="5" id="KW-0805">Transcription regulation</keyword>
<comment type="similarity">
    <text evidence="1">Belongs to the sigma-54 factor family.</text>
</comment>
<reference evidence="11 12" key="1">
    <citation type="submission" date="2018-10" db="EMBL/GenBank/DDBJ databases">
        <title>Genomic Encyclopedia of Archaeal and Bacterial Type Strains, Phase II (KMG-II): from individual species to whole genera.</title>
        <authorList>
            <person name="Goeker M."/>
        </authorList>
    </citation>
    <scope>NUCLEOTIDE SEQUENCE [LARGE SCALE GENOMIC DNA]</scope>
    <source>
        <strain evidence="11 12">DSM 16510</strain>
    </source>
</reference>
<feature type="domain" description="RNA polymerase sigma factor 54 core-binding" evidence="10">
    <location>
        <begin position="77"/>
        <end position="173"/>
    </location>
</feature>
<dbReference type="PIRSF" id="PIRSF000774">
    <property type="entry name" value="RpoN"/>
    <property type="match status" value="1"/>
</dbReference>
<keyword evidence="12" id="KW-1185">Reference proteome</keyword>
<dbReference type="AlphaFoldDB" id="A0A497XVG6"/>
<evidence type="ECO:0000256" key="7">
    <source>
        <dbReference type="ARBA" id="ARBA00023125"/>
    </source>
</evidence>
<evidence type="ECO:0000313" key="11">
    <source>
        <dbReference type="EMBL" id="RLJ70793.1"/>
    </source>
</evidence>
<dbReference type="PRINTS" id="PR00045">
    <property type="entry name" value="SIGMA54FCT"/>
</dbReference>
<evidence type="ECO:0000313" key="12">
    <source>
        <dbReference type="Proteomes" id="UP000267841"/>
    </source>
</evidence>
<dbReference type="InterPro" id="IPR007046">
    <property type="entry name" value="RNA_pol_sigma_54_core-bd"/>
</dbReference>
<gene>
    <name evidence="11" type="ORF">BCF55_1076</name>
</gene>
<evidence type="ECO:0000256" key="3">
    <source>
        <dbReference type="ARBA" id="ARBA00022679"/>
    </source>
</evidence>
<dbReference type="Pfam" id="PF04552">
    <property type="entry name" value="Sigma54_DBD"/>
    <property type="match status" value="1"/>
</dbReference>
<dbReference type="RefSeq" id="WP_121011069.1">
    <property type="nucleotide sequence ID" value="NZ_RCCJ01000001.1"/>
</dbReference>
<protein>
    <submittedName>
        <fullName evidence="11">RNA polymerase RpoN-/SigL-like sigma 54 subunit</fullName>
    </submittedName>
</protein>
<sequence>MMLKNELQLKLKANLNLLLRNQVEILLHPVQELEQLLKEEKESNPFIEEVCVCGRGYELFEERKSPEPIVKAHPLETLQRNVRAELEGIDIEIANELISQTDERGFFKGDISKIARKYGVDESYVEDIREFIMKLEPLGICSKNLLEFVKLQVEELYPDEPELLSAFEEALAGKPLPKEAKLKLSHVRLSPIEEDVSVPRVGKVDAVIELDDGELVGYVYEELIEIKPNRYYMEVLPKVKGEAREFLKEYMERYENFKKILSIRKENLKGILNEIITVQEAFLKGEGNLKSLLVKDVAQKLDISESTVSRLISSKYVKTPQGTYPFKFFFVRETVGGVSQEELMREIKEVISKEDRRKPLSDDDIARILKGKGYDVARRTVAKYREVLGIPSSRERRER</sequence>
<keyword evidence="4" id="KW-0548">Nucleotidyltransferase</keyword>
<dbReference type="GO" id="GO:0000428">
    <property type="term" value="C:DNA-directed RNA polymerase complex"/>
    <property type="evidence" value="ECO:0007669"/>
    <property type="project" value="UniProtKB-KW"/>
</dbReference>
<evidence type="ECO:0000259" key="10">
    <source>
        <dbReference type="Pfam" id="PF04963"/>
    </source>
</evidence>
<name>A0A497XVG6_9AQUI</name>
<dbReference type="GO" id="GO:0001216">
    <property type="term" value="F:DNA-binding transcription activator activity"/>
    <property type="evidence" value="ECO:0007669"/>
    <property type="project" value="InterPro"/>
</dbReference>
<accession>A0A497XVG6</accession>
<keyword evidence="2" id="KW-0240">DNA-directed RNA polymerase</keyword>
<dbReference type="EMBL" id="RCCJ01000001">
    <property type="protein sequence ID" value="RLJ70793.1"/>
    <property type="molecule type" value="Genomic_DNA"/>
</dbReference>
<evidence type="ECO:0000256" key="4">
    <source>
        <dbReference type="ARBA" id="ARBA00022695"/>
    </source>
</evidence>
<feature type="domain" description="RNA polymerase sigma factor 54 DNA-binding" evidence="9">
    <location>
        <begin position="245"/>
        <end position="397"/>
    </location>
</feature>
<proteinExistence type="inferred from homology"/>
<organism evidence="11 12">
    <name type="scientific">Hydrogenivirga caldilitoris</name>
    <dbReference type="NCBI Taxonomy" id="246264"/>
    <lineage>
        <taxon>Bacteria</taxon>
        <taxon>Pseudomonadati</taxon>
        <taxon>Aquificota</taxon>
        <taxon>Aquificia</taxon>
        <taxon>Aquificales</taxon>
        <taxon>Aquificaceae</taxon>
        <taxon>Hydrogenivirga</taxon>
    </lineage>
</organism>
<dbReference type="Pfam" id="PF04963">
    <property type="entry name" value="Sigma54_CBD"/>
    <property type="match status" value="1"/>
</dbReference>
<keyword evidence="3" id="KW-0808">Transferase</keyword>
<dbReference type="InterPro" id="IPR007634">
    <property type="entry name" value="RNA_pol_sigma_54_DNA-bd"/>
</dbReference>
<keyword evidence="7" id="KW-0238">DNA-binding</keyword>
<evidence type="ECO:0000259" key="9">
    <source>
        <dbReference type="Pfam" id="PF04552"/>
    </source>
</evidence>
<dbReference type="Gene3D" id="1.10.10.60">
    <property type="entry name" value="Homeodomain-like"/>
    <property type="match status" value="1"/>
</dbReference>
<dbReference type="Proteomes" id="UP000267841">
    <property type="component" value="Unassembled WGS sequence"/>
</dbReference>
<comment type="caution">
    <text evidence="11">The sequence shown here is derived from an EMBL/GenBank/DDBJ whole genome shotgun (WGS) entry which is preliminary data.</text>
</comment>
<evidence type="ECO:0000256" key="8">
    <source>
        <dbReference type="ARBA" id="ARBA00023163"/>
    </source>
</evidence>
<evidence type="ECO:0000256" key="5">
    <source>
        <dbReference type="ARBA" id="ARBA00023015"/>
    </source>
</evidence>
<dbReference type="PROSITE" id="PS00718">
    <property type="entry name" value="SIGMA54_2"/>
    <property type="match status" value="1"/>
</dbReference>
<dbReference type="PANTHER" id="PTHR32248">
    <property type="entry name" value="RNA POLYMERASE SIGMA-54 FACTOR"/>
    <property type="match status" value="1"/>
</dbReference>
<dbReference type="GO" id="GO:0016987">
    <property type="term" value="F:sigma factor activity"/>
    <property type="evidence" value="ECO:0007669"/>
    <property type="project" value="UniProtKB-KW"/>
</dbReference>
<keyword evidence="6" id="KW-0731">Sigma factor</keyword>
<keyword evidence="8" id="KW-0804">Transcription</keyword>
<dbReference type="OrthoDB" id="9814402at2"/>
<evidence type="ECO:0000256" key="2">
    <source>
        <dbReference type="ARBA" id="ARBA00022478"/>
    </source>
</evidence>
<evidence type="ECO:0000256" key="1">
    <source>
        <dbReference type="ARBA" id="ARBA00008798"/>
    </source>
</evidence>
<dbReference type="InterPro" id="IPR038709">
    <property type="entry name" value="RpoN_core-bd_sf"/>
</dbReference>
<dbReference type="GO" id="GO:0016779">
    <property type="term" value="F:nucleotidyltransferase activity"/>
    <property type="evidence" value="ECO:0007669"/>
    <property type="project" value="UniProtKB-KW"/>
</dbReference>
<dbReference type="PROSITE" id="PS50044">
    <property type="entry name" value="SIGMA54_3"/>
    <property type="match status" value="1"/>
</dbReference>